<dbReference type="AlphaFoldDB" id="A0A3P7YMG7"/>
<dbReference type="PANTHER" id="PTHR21415:SF1">
    <property type="entry name" value="U7 SNRNA-ASSOCIATED SM-LIKE PROTEIN LSM11"/>
    <property type="match status" value="1"/>
</dbReference>
<dbReference type="Pfam" id="PF01423">
    <property type="entry name" value="LSM"/>
    <property type="match status" value="1"/>
</dbReference>
<dbReference type="InterPro" id="IPR039267">
    <property type="entry name" value="Lsm11"/>
</dbReference>
<name>A0A3P7YMG7_HELPZ</name>
<dbReference type="OrthoDB" id="10002367at2759"/>
<dbReference type="PANTHER" id="PTHR21415">
    <property type="entry name" value="U7 SNRNA-ASSOCIATED SM-LIKE PROTEIN LSM11"/>
    <property type="match status" value="1"/>
</dbReference>
<organism evidence="2">
    <name type="scientific">Heligmosomoides polygyrus</name>
    <name type="common">Parasitic roundworm</name>
    <dbReference type="NCBI Taxonomy" id="6339"/>
    <lineage>
        <taxon>Eukaryota</taxon>
        <taxon>Metazoa</taxon>
        <taxon>Ecdysozoa</taxon>
        <taxon>Nematoda</taxon>
        <taxon>Chromadorea</taxon>
        <taxon>Rhabditida</taxon>
        <taxon>Rhabditina</taxon>
        <taxon>Rhabditomorpha</taxon>
        <taxon>Strongyloidea</taxon>
        <taxon>Heligmosomidae</taxon>
        <taxon>Heligmosomoides</taxon>
    </lineage>
</organism>
<dbReference type="GO" id="GO:0071209">
    <property type="term" value="F:U7 snRNA binding"/>
    <property type="evidence" value="ECO:0007669"/>
    <property type="project" value="InterPro"/>
</dbReference>
<evidence type="ECO:0000313" key="2">
    <source>
        <dbReference type="EMBL" id="VDO78319.1"/>
    </source>
</evidence>
<reference evidence="4" key="2">
    <citation type="submission" date="2019-09" db="UniProtKB">
        <authorList>
            <consortium name="WormBaseParasite"/>
        </authorList>
    </citation>
    <scope>IDENTIFICATION</scope>
</reference>
<reference evidence="2 3" key="1">
    <citation type="submission" date="2018-11" db="EMBL/GenBank/DDBJ databases">
        <authorList>
            <consortium name="Pathogen Informatics"/>
        </authorList>
    </citation>
    <scope>NUCLEOTIDE SEQUENCE [LARGE SCALE GENOMIC DNA]</scope>
</reference>
<dbReference type="GO" id="GO:0006398">
    <property type="term" value="P:mRNA 3'-end processing by stem-loop binding and cleavage"/>
    <property type="evidence" value="ECO:0007669"/>
    <property type="project" value="TreeGrafter"/>
</dbReference>
<feature type="domain" description="Sm" evidence="1">
    <location>
        <begin position="125"/>
        <end position="231"/>
    </location>
</feature>
<dbReference type="GO" id="GO:0005683">
    <property type="term" value="C:U7 snRNP"/>
    <property type="evidence" value="ECO:0007669"/>
    <property type="project" value="TreeGrafter"/>
</dbReference>
<dbReference type="EMBL" id="UZAH01026286">
    <property type="protein sequence ID" value="VDO78319.1"/>
    <property type="molecule type" value="Genomic_DNA"/>
</dbReference>
<keyword evidence="3" id="KW-1185">Reference proteome</keyword>
<dbReference type="WBParaSite" id="HPBE_0000890801-mRNA-1">
    <property type="protein sequence ID" value="HPBE_0000890801-mRNA-1"/>
    <property type="gene ID" value="HPBE_0000890801"/>
</dbReference>
<gene>
    <name evidence="2" type="ORF">HPBE_LOCUS8909</name>
</gene>
<dbReference type="Gene3D" id="2.30.30.100">
    <property type="match status" value="1"/>
</dbReference>
<dbReference type="SUPFAM" id="SSF50182">
    <property type="entry name" value="Sm-like ribonucleoproteins"/>
    <property type="match status" value="1"/>
</dbReference>
<protein>
    <submittedName>
        <fullName evidence="4">Sm domain-containing protein</fullName>
    </submittedName>
</protein>
<accession>A0A3P7YMG7</accession>
<proteinExistence type="predicted"/>
<dbReference type="SMART" id="SM00651">
    <property type="entry name" value="Sm"/>
    <property type="match status" value="1"/>
</dbReference>
<evidence type="ECO:0000313" key="4">
    <source>
        <dbReference type="WBParaSite" id="HPBE_0000890801-mRNA-1"/>
    </source>
</evidence>
<dbReference type="InterPro" id="IPR001163">
    <property type="entry name" value="Sm_dom_euk/arc"/>
</dbReference>
<dbReference type="InterPro" id="IPR010920">
    <property type="entry name" value="LSM_dom_sf"/>
</dbReference>
<evidence type="ECO:0000313" key="3">
    <source>
        <dbReference type="Proteomes" id="UP000050761"/>
    </source>
</evidence>
<sequence length="233" mass="26452">MQPTDDQVLPSAMCDDPFSEEFDATAALDHSPDGGVDDVHGSIEDFERALVAEQPEVARMICELDRPPGMKSKKQEKRDRVARLEEMTIAGRKLFEAKVPPVERLDALEALHSQCSSGPMALLYRAVKEGQKVEVHLRALNRVDRIARGYLLAFDRHMNAVLRDVDEVALPGRKEERLYGRRRLQELHLPFGMRWHEGGEWPRPLGASRRVLSRHLPTTMIKGDTVVLFRLLS</sequence>
<evidence type="ECO:0000259" key="1">
    <source>
        <dbReference type="SMART" id="SM00651"/>
    </source>
</evidence>
<dbReference type="Proteomes" id="UP000050761">
    <property type="component" value="Unassembled WGS sequence"/>
</dbReference>